<dbReference type="SUPFAM" id="SSF53474">
    <property type="entry name" value="alpha/beta-Hydrolases"/>
    <property type="match status" value="1"/>
</dbReference>
<feature type="compositionally biased region" description="Polar residues" evidence="2">
    <location>
        <begin position="1"/>
        <end position="21"/>
    </location>
</feature>
<dbReference type="STRING" id="1392247.A0A3N4KWP1"/>
<feature type="domain" description="Alpha/beta hydrolase fold-3" evidence="3">
    <location>
        <begin position="134"/>
        <end position="354"/>
    </location>
</feature>
<dbReference type="EMBL" id="ML119121">
    <property type="protein sequence ID" value="RPB13829.1"/>
    <property type="molecule type" value="Genomic_DNA"/>
</dbReference>
<evidence type="ECO:0000256" key="2">
    <source>
        <dbReference type="SAM" id="MobiDB-lite"/>
    </source>
</evidence>
<dbReference type="PANTHER" id="PTHR48081:SF31">
    <property type="entry name" value="STERYL ACETYL HYDROLASE MUG81-RELATED"/>
    <property type="match status" value="1"/>
</dbReference>
<evidence type="ECO:0000256" key="1">
    <source>
        <dbReference type="ARBA" id="ARBA00022801"/>
    </source>
</evidence>
<name>A0A3N4KWP1_9PEZI</name>
<organism evidence="4 5">
    <name type="scientific">Morchella conica CCBAS932</name>
    <dbReference type="NCBI Taxonomy" id="1392247"/>
    <lineage>
        <taxon>Eukaryota</taxon>
        <taxon>Fungi</taxon>
        <taxon>Dikarya</taxon>
        <taxon>Ascomycota</taxon>
        <taxon>Pezizomycotina</taxon>
        <taxon>Pezizomycetes</taxon>
        <taxon>Pezizales</taxon>
        <taxon>Morchellaceae</taxon>
        <taxon>Morchella</taxon>
    </lineage>
</organism>
<reference evidence="4 5" key="1">
    <citation type="journal article" date="2018" name="Nat. Ecol. Evol.">
        <title>Pezizomycetes genomes reveal the molecular basis of ectomycorrhizal truffle lifestyle.</title>
        <authorList>
            <person name="Murat C."/>
            <person name="Payen T."/>
            <person name="Noel B."/>
            <person name="Kuo A."/>
            <person name="Morin E."/>
            <person name="Chen J."/>
            <person name="Kohler A."/>
            <person name="Krizsan K."/>
            <person name="Balestrini R."/>
            <person name="Da Silva C."/>
            <person name="Montanini B."/>
            <person name="Hainaut M."/>
            <person name="Levati E."/>
            <person name="Barry K.W."/>
            <person name="Belfiori B."/>
            <person name="Cichocki N."/>
            <person name="Clum A."/>
            <person name="Dockter R.B."/>
            <person name="Fauchery L."/>
            <person name="Guy J."/>
            <person name="Iotti M."/>
            <person name="Le Tacon F."/>
            <person name="Lindquist E.A."/>
            <person name="Lipzen A."/>
            <person name="Malagnac F."/>
            <person name="Mello A."/>
            <person name="Molinier V."/>
            <person name="Miyauchi S."/>
            <person name="Poulain J."/>
            <person name="Riccioni C."/>
            <person name="Rubini A."/>
            <person name="Sitrit Y."/>
            <person name="Splivallo R."/>
            <person name="Traeger S."/>
            <person name="Wang M."/>
            <person name="Zifcakova L."/>
            <person name="Wipf D."/>
            <person name="Zambonelli A."/>
            <person name="Paolocci F."/>
            <person name="Nowrousian M."/>
            <person name="Ottonello S."/>
            <person name="Baldrian P."/>
            <person name="Spatafora J.W."/>
            <person name="Henrissat B."/>
            <person name="Nagy L.G."/>
            <person name="Aury J.M."/>
            <person name="Wincker P."/>
            <person name="Grigoriev I.V."/>
            <person name="Bonfante P."/>
            <person name="Martin F.M."/>
        </authorList>
    </citation>
    <scope>NUCLEOTIDE SEQUENCE [LARGE SCALE GENOMIC DNA]</scope>
    <source>
        <strain evidence="4 5">CCBAS932</strain>
    </source>
</reference>
<dbReference type="OrthoDB" id="2152029at2759"/>
<accession>A0A3N4KWP1</accession>
<dbReference type="InterPro" id="IPR050300">
    <property type="entry name" value="GDXG_lipolytic_enzyme"/>
</dbReference>
<dbReference type="AlphaFoldDB" id="A0A3N4KWP1"/>
<dbReference type="InterPro" id="IPR029058">
    <property type="entry name" value="AB_hydrolase_fold"/>
</dbReference>
<dbReference type="GO" id="GO:0016787">
    <property type="term" value="F:hydrolase activity"/>
    <property type="evidence" value="ECO:0007669"/>
    <property type="project" value="UniProtKB-KW"/>
</dbReference>
<dbReference type="InParanoid" id="A0A3N4KWP1"/>
<dbReference type="Gene3D" id="3.40.50.1820">
    <property type="entry name" value="alpha/beta hydrolase"/>
    <property type="match status" value="1"/>
</dbReference>
<proteinExistence type="predicted"/>
<protein>
    <submittedName>
        <fullName evidence="4">Alpha/beta-hydrolase</fullName>
    </submittedName>
</protein>
<sequence length="381" mass="42210">MSTPPNEISESQSPPQQPTTDSETEMPLINCEKLEVYKSKLSLPAVYLSTGLKALFRGSDGAETWHREVYTSISRRNAMNGPESPEQRRERWPSTSDVVDEYCKKENIRIETVELVHGAKLHLVGERSSEGKVILWYHGGGYVGPLKSGHVIFLMQCVKRLEESGKTAVLCIVEYGLAPEVRYPVQYIQGVEAVRHLLNEAKYEPSDIIIGGDSSGGNLALGVISHILHPHKDIQPLTLGSKVFGGILLLSPWVTFENTAKSFKENAEKDYLYAENAAAWAPSEFCDHADYNSYNVPLSADPSWWTGFPGAKTLLVCGEWELSRDDIKEIGERMGKGGVQGLTVESCPKEVHAACIFDAQFGFKPQIMAKTVFGWLVTVFS</sequence>
<keyword evidence="5" id="KW-1185">Reference proteome</keyword>
<gene>
    <name evidence="4" type="ORF">P167DRAFT_573120</name>
</gene>
<evidence type="ECO:0000259" key="3">
    <source>
        <dbReference type="Pfam" id="PF07859"/>
    </source>
</evidence>
<dbReference type="Pfam" id="PF07859">
    <property type="entry name" value="Abhydrolase_3"/>
    <property type="match status" value="1"/>
</dbReference>
<evidence type="ECO:0000313" key="5">
    <source>
        <dbReference type="Proteomes" id="UP000277580"/>
    </source>
</evidence>
<keyword evidence="1 4" id="KW-0378">Hydrolase</keyword>
<dbReference type="InterPro" id="IPR013094">
    <property type="entry name" value="AB_hydrolase_3"/>
</dbReference>
<feature type="region of interest" description="Disordered" evidence="2">
    <location>
        <begin position="1"/>
        <end position="25"/>
    </location>
</feature>
<dbReference type="Proteomes" id="UP000277580">
    <property type="component" value="Unassembled WGS sequence"/>
</dbReference>
<dbReference type="PANTHER" id="PTHR48081">
    <property type="entry name" value="AB HYDROLASE SUPERFAMILY PROTEIN C4A8.06C"/>
    <property type="match status" value="1"/>
</dbReference>
<evidence type="ECO:0000313" key="4">
    <source>
        <dbReference type="EMBL" id="RPB13829.1"/>
    </source>
</evidence>